<feature type="compositionally biased region" description="Polar residues" evidence="1">
    <location>
        <begin position="196"/>
        <end position="210"/>
    </location>
</feature>
<gene>
    <name evidence="2" type="ORF">OSTQU699_LOCUS4946</name>
</gene>
<dbReference type="PANTHER" id="PTHR34131">
    <property type="entry name" value="(RAP ANNOTATION RELEASE2) GALACTOSE-BINDING LIKE DOMAIN CONTAINING PROTEIN"/>
    <property type="match status" value="1"/>
</dbReference>
<comment type="caution">
    <text evidence="2">The sequence shown here is derived from an EMBL/GenBank/DDBJ whole genome shotgun (WGS) entry which is preliminary data.</text>
</comment>
<dbReference type="InterPro" id="IPR018971">
    <property type="entry name" value="DUF1997"/>
</dbReference>
<dbReference type="AlphaFoldDB" id="A0A8S1J0Y3"/>
<reference evidence="2" key="1">
    <citation type="submission" date="2020-12" db="EMBL/GenBank/DDBJ databases">
        <authorList>
            <person name="Iha C."/>
        </authorList>
    </citation>
    <scope>NUCLEOTIDE SEQUENCE</scope>
</reference>
<evidence type="ECO:0000313" key="2">
    <source>
        <dbReference type="EMBL" id="CAD7699587.1"/>
    </source>
</evidence>
<dbReference type="EMBL" id="CAJHUC010001065">
    <property type="protein sequence ID" value="CAD7699587.1"/>
    <property type="molecule type" value="Genomic_DNA"/>
</dbReference>
<accession>A0A8S1J0Y3</accession>
<evidence type="ECO:0000313" key="3">
    <source>
        <dbReference type="Proteomes" id="UP000708148"/>
    </source>
</evidence>
<feature type="region of interest" description="Disordered" evidence="1">
    <location>
        <begin position="191"/>
        <end position="216"/>
    </location>
</feature>
<protein>
    <submittedName>
        <fullName evidence="2">Uncharacterized protein</fullName>
    </submittedName>
</protein>
<dbReference type="Pfam" id="PF09366">
    <property type="entry name" value="DUF1997"/>
    <property type="match status" value="1"/>
</dbReference>
<keyword evidence="3" id="KW-1185">Reference proteome</keyword>
<name>A0A8S1J0Y3_9CHLO</name>
<dbReference type="OrthoDB" id="426136at2759"/>
<dbReference type="PANTHER" id="PTHR34131:SF3">
    <property type="entry name" value="(RAP ANNOTATION RELEASE2) GALACTOSE-BINDING LIKE DOMAIN CONTAINING PROTEIN"/>
    <property type="match status" value="1"/>
</dbReference>
<evidence type="ECO:0000256" key="1">
    <source>
        <dbReference type="SAM" id="MobiDB-lite"/>
    </source>
</evidence>
<sequence>MAGSRSVGAINSQLGRCGRWAPAPAAGLRRPSEGSKGWGISRAGRREVICRAGSRNGARATEEAESRDALRDPAHVYATKSMEVAVRDPGGEAGLDAYMRLPVTKYNVLDSKLIQFLGGNRFRLQVPKINLLNVWIEPLAIVTVDHLSNPPRVVMKTESCWMEGSDVLDALNLNKRFCLDFEATLTWQARSPAPTAGSSPSQHRVNSTGRSLGGSVRPKIRGDTRLDVWCEVVPPFTLMPRPIMEASCNTGLDALMQMLLPMFMSKLSGDYREWAADAAYRRHRSTVALKPVKL</sequence>
<organism evidence="2 3">
    <name type="scientific">Ostreobium quekettii</name>
    <dbReference type="NCBI Taxonomy" id="121088"/>
    <lineage>
        <taxon>Eukaryota</taxon>
        <taxon>Viridiplantae</taxon>
        <taxon>Chlorophyta</taxon>
        <taxon>core chlorophytes</taxon>
        <taxon>Ulvophyceae</taxon>
        <taxon>TCBD clade</taxon>
        <taxon>Bryopsidales</taxon>
        <taxon>Ostreobineae</taxon>
        <taxon>Ostreobiaceae</taxon>
        <taxon>Ostreobium</taxon>
    </lineage>
</organism>
<proteinExistence type="predicted"/>
<dbReference type="Proteomes" id="UP000708148">
    <property type="component" value="Unassembled WGS sequence"/>
</dbReference>